<dbReference type="CDD" id="cd11375">
    <property type="entry name" value="Peptidase_M54"/>
    <property type="match status" value="1"/>
</dbReference>
<keyword evidence="3" id="KW-0479">Metal-binding</keyword>
<proteinExistence type="predicted"/>
<name>A0A2T7PK91_POMCA</name>
<dbReference type="Proteomes" id="UP000245119">
    <property type="component" value="Linkage Group LG3"/>
</dbReference>
<keyword evidence="6" id="KW-0521">NADP</keyword>
<dbReference type="GO" id="GO:0008237">
    <property type="term" value="F:metallopeptidase activity"/>
    <property type="evidence" value="ECO:0007669"/>
    <property type="project" value="UniProtKB-KW"/>
</dbReference>
<dbReference type="PANTHER" id="PTHR14097:SF7">
    <property type="entry name" value="OXIDOREDUCTASE HTATIP2"/>
    <property type="match status" value="1"/>
</dbReference>
<keyword evidence="5" id="KW-0862">Zinc</keyword>
<protein>
    <recommendedName>
        <fullName evidence="11">Protein HTATIP2</fullName>
    </recommendedName>
</protein>
<evidence type="ECO:0000256" key="4">
    <source>
        <dbReference type="ARBA" id="ARBA00022801"/>
    </source>
</evidence>
<organism evidence="12 13">
    <name type="scientific">Pomacea canaliculata</name>
    <name type="common">Golden apple snail</name>
    <dbReference type="NCBI Taxonomy" id="400727"/>
    <lineage>
        <taxon>Eukaryota</taxon>
        <taxon>Metazoa</taxon>
        <taxon>Spiralia</taxon>
        <taxon>Lophotrochozoa</taxon>
        <taxon>Mollusca</taxon>
        <taxon>Gastropoda</taxon>
        <taxon>Caenogastropoda</taxon>
        <taxon>Architaenioglossa</taxon>
        <taxon>Ampullarioidea</taxon>
        <taxon>Ampullariidae</taxon>
        <taxon>Pomacea</taxon>
    </lineage>
</organism>
<comment type="caution">
    <text evidence="12">The sequence shown here is derived from an EMBL/GenBank/DDBJ whole genome shotgun (WGS) entry which is preliminary data.</text>
</comment>
<evidence type="ECO:0000256" key="3">
    <source>
        <dbReference type="ARBA" id="ARBA00022723"/>
    </source>
</evidence>
<comment type="subunit">
    <text evidence="10">Monomer. Forms homodimers during oxidative stress. Interacts (via N-terminus) with elongation factor EEF1A1 (via middle-region); the interaction is direct and competes with EEF1A1 binding to guanyl-nucleotide exchange factor EEF1B2, thereby inhibiting GDP for GTP exchange and reactivation of EEF1A1. Interacts with nuclear transport receptors XPO4, IPO5/RANBP5, IPO7, IPO9 and KPNB1 as well as GCN1L1/GCN1 and LRPPRC probably through their HEAT repeats. Binds NCOA5/CIA.</text>
</comment>
<dbReference type="PANTHER" id="PTHR14097">
    <property type="entry name" value="OXIDOREDUCTASE HTATIP2"/>
    <property type="match status" value="1"/>
</dbReference>
<dbReference type="Gene3D" id="3.40.50.720">
    <property type="entry name" value="NAD(P)-binding Rossmann-like Domain"/>
    <property type="match status" value="1"/>
</dbReference>
<dbReference type="EMBL" id="PZQS01000003">
    <property type="protein sequence ID" value="PVD33851.1"/>
    <property type="molecule type" value="Genomic_DNA"/>
</dbReference>
<accession>A0A2T7PK91</accession>
<evidence type="ECO:0000256" key="10">
    <source>
        <dbReference type="ARBA" id="ARBA00093483"/>
    </source>
</evidence>
<comment type="cofactor">
    <cofactor evidence="1">
        <name>Zn(2+)</name>
        <dbReference type="ChEBI" id="CHEBI:29105"/>
    </cofactor>
</comment>
<evidence type="ECO:0000256" key="7">
    <source>
        <dbReference type="ARBA" id="ARBA00022990"/>
    </source>
</evidence>
<evidence type="ECO:0000313" key="12">
    <source>
        <dbReference type="EMBL" id="PVD33851.1"/>
    </source>
</evidence>
<dbReference type="CDD" id="cd05250">
    <property type="entry name" value="CC3_like_SDR_a"/>
    <property type="match status" value="1"/>
</dbReference>
<dbReference type="OrthoDB" id="430436at2759"/>
<dbReference type="InterPro" id="IPR024079">
    <property type="entry name" value="MetalloPept_cat_dom_sf"/>
</dbReference>
<dbReference type="Pfam" id="PF07998">
    <property type="entry name" value="Peptidase_M54"/>
    <property type="match status" value="1"/>
</dbReference>
<gene>
    <name evidence="12" type="ORF">C0Q70_05112</name>
</gene>
<dbReference type="AlphaFoldDB" id="A0A2T7PK91"/>
<dbReference type="GO" id="GO:0051170">
    <property type="term" value="P:import into nucleus"/>
    <property type="evidence" value="ECO:0007669"/>
    <property type="project" value="TreeGrafter"/>
</dbReference>
<evidence type="ECO:0000256" key="6">
    <source>
        <dbReference type="ARBA" id="ARBA00022857"/>
    </source>
</evidence>
<keyword evidence="7" id="KW-0007">Acetylation</keyword>
<keyword evidence="13" id="KW-1185">Reference proteome</keyword>
<keyword evidence="2" id="KW-0645">Protease</keyword>
<dbReference type="FunFam" id="3.40.50.720:FF:000271">
    <property type="entry name" value="oxidoreductase HTATIP2 isoform X1"/>
    <property type="match status" value="1"/>
</dbReference>
<keyword evidence="9" id="KW-1015">Disulfide bond</keyword>
<sequence>MGASNSSESEIQQSSGAERLSCVDPHFRSLMGKLERLAPAAQRIFSLGKLYFVQGDRDTENDKNEFQALFPSLDRGDSTESKFESGFELFHPLKKSTPPLQHGQTFMQWKAGHDFQYANLTCSQRRRVIYIQPIDDFPDFVKNFRFEWNFQSRTMSVDLFEMLQGFAQIFFSGMDVCLLPKIEMAEIGWDVASRYHQVTGQKQYLVSDFYPHLRRILPPDGACILGLIWTDLFPENFNFVLGEASVKHLAGIFCFGRFPPSSSNAQDLTKITGSIVWKLIKVISHETCHLFGLDHCTFFRCAMNESNSVPEAVDQPLFLCPVCLRKLHQHCGFDVVERMSAEAESNLEKYRAEGHSAFVLGYSGESGKVLVQDLNNMKVFKRVVLVGRREVALDPSFGPEFEQKVVDFEKLEDYRDVFQGMDVGFSCMGTTRAKSGTEGFVRVDHDYVLNAAQIAKEQGCKHFNFMSTMSADKNSSLLYARTKGQVEEALKVMHFDRLSIFRPAVLLCNREESRPGEAVARAFLKPVSYFFPTAITVPVEVVSHAMINNLVSPAKQPVEVYENKAIHQLSGISSGCGAKQSRSAESSKAK</sequence>
<evidence type="ECO:0000256" key="8">
    <source>
        <dbReference type="ARBA" id="ARBA00023049"/>
    </source>
</evidence>
<keyword evidence="8" id="KW-0482">Metalloprotease</keyword>
<dbReference type="InterPro" id="IPR036291">
    <property type="entry name" value="NAD(P)-bd_dom_sf"/>
</dbReference>
<dbReference type="SUPFAM" id="SSF51735">
    <property type="entry name" value="NAD(P)-binding Rossmann-fold domains"/>
    <property type="match status" value="1"/>
</dbReference>
<evidence type="ECO:0000256" key="1">
    <source>
        <dbReference type="ARBA" id="ARBA00001947"/>
    </source>
</evidence>
<keyword evidence="4" id="KW-0378">Hydrolase</keyword>
<evidence type="ECO:0000256" key="9">
    <source>
        <dbReference type="ARBA" id="ARBA00023157"/>
    </source>
</evidence>
<dbReference type="GO" id="GO:0006508">
    <property type="term" value="P:proteolysis"/>
    <property type="evidence" value="ECO:0007669"/>
    <property type="project" value="UniProtKB-KW"/>
</dbReference>
<evidence type="ECO:0000256" key="2">
    <source>
        <dbReference type="ARBA" id="ARBA00022670"/>
    </source>
</evidence>
<dbReference type="Gene3D" id="3.40.390.10">
    <property type="entry name" value="Collagenase (Catalytic Domain)"/>
    <property type="match status" value="1"/>
</dbReference>
<dbReference type="InterPro" id="IPR012962">
    <property type="entry name" value="Pept_M54_archaemetzincn"/>
</dbReference>
<dbReference type="GO" id="GO:0046872">
    <property type="term" value="F:metal ion binding"/>
    <property type="evidence" value="ECO:0007669"/>
    <property type="project" value="UniProtKB-KW"/>
</dbReference>
<dbReference type="STRING" id="400727.A0A2T7PK91"/>
<evidence type="ECO:0000313" key="13">
    <source>
        <dbReference type="Proteomes" id="UP000245119"/>
    </source>
</evidence>
<evidence type="ECO:0000256" key="11">
    <source>
        <dbReference type="ARBA" id="ARBA00093604"/>
    </source>
</evidence>
<dbReference type="GO" id="GO:0005737">
    <property type="term" value="C:cytoplasm"/>
    <property type="evidence" value="ECO:0007669"/>
    <property type="project" value="TreeGrafter"/>
</dbReference>
<reference evidence="12 13" key="1">
    <citation type="submission" date="2018-04" db="EMBL/GenBank/DDBJ databases">
        <title>The genome of golden apple snail Pomacea canaliculata provides insight into stress tolerance and invasive adaptation.</title>
        <authorList>
            <person name="Liu C."/>
            <person name="Liu B."/>
            <person name="Ren Y."/>
            <person name="Zhang Y."/>
            <person name="Wang H."/>
            <person name="Li S."/>
            <person name="Jiang F."/>
            <person name="Yin L."/>
            <person name="Zhang G."/>
            <person name="Qian W."/>
            <person name="Fan W."/>
        </authorList>
    </citation>
    <scope>NUCLEOTIDE SEQUENCE [LARGE SCALE GENOMIC DNA]</scope>
    <source>
        <strain evidence="12">SZHN2017</strain>
        <tissue evidence="12">Muscle</tissue>
    </source>
</reference>
<evidence type="ECO:0000256" key="5">
    <source>
        <dbReference type="ARBA" id="ARBA00022833"/>
    </source>
</evidence>
<dbReference type="SUPFAM" id="SSF55486">
    <property type="entry name" value="Metalloproteases ('zincins'), catalytic domain"/>
    <property type="match status" value="1"/>
</dbReference>